<organism evidence="5 6">
    <name type="scientific">Zingiber officinale</name>
    <name type="common">Ginger</name>
    <name type="synonym">Amomum zingiber</name>
    <dbReference type="NCBI Taxonomy" id="94328"/>
    <lineage>
        <taxon>Eukaryota</taxon>
        <taxon>Viridiplantae</taxon>
        <taxon>Streptophyta</taxon>
        <taxon>Embryophyta</taxon>
        <taxon>Tracheophyta</taxon>
        <taxon>Spermatophyta</taxon>
        <taxon>Magnoliopsida</taxon>
        <taxon>Liliopsida</taxon>
        <taxon>Zingiberales</taxon>
        <taxon>Zingiberaceae</taxon>
        <taxon>Zingiber</taxon>
    </lineage>
</organism>
<dbReference type="PRINTS" id="PR00420">
    <property type="entry name" value="RNGMNOXGNASE"/>
</dbReference>
<comment type="caution">
    <text evidence="5">The sequence shown here is derived from an EMBL/GenBank/DDBJ whole genome shotgun (WGS) entry which is preliminary data.</text>
</comment>
<gene>
    <name evidence="5" type="ORF">ZIOFF_015356</name>
</gene>
<evidence type="ECO:0000259" key="4">
    <source>
        <dbReference type="Pfam" id="PF01494"/>
    </source>
</evidence>
<evidence type="ECO:0000256" key="1">
    <source>
        <dbReference type="ARBA" id="ARBA00023002"/>
    </source>
</evidence>
<protein>
    <recommendedName>
        <fullName evidence="4">FAD-binding domain-containing protein</fullName>
    </recommendedName>
</protein>
<accession>A0A8J5HET2</accession>
<dbReference type="GO" id="GO:0071949">
    <property type="term" value="F:FAD binding"/>
    <property type="evidence" value="ECO:0007669"/>
    <property type="project" value="InterPro"/>
</dbReference>
<dbReference type="InterPro" id="IPR044560">
    <property type="entry name" value="MOase"/>
</dbReference>
<dbReference type="Pfam" id="PF01494">
    <property type="entry name" value="FAD_binding_3"/>
    <property type="match status" value="1"/>
</dbReference>
<evidence type="ECO:0000313" key="6">
    <source>
        <dbReference type="Proteomes" id="UP000734854"/>
    </source>
</evidence>
<dbReference type="InterPro" id="IPR036188">
    <property type="entry name" value="FAD/NAD-bd_sf"/>
</dbReference>
<keyword evidence="2" id="KW-0503">Monooxygenase</keyword>
<dbReference type="SUPFAM" id="SSF51905">
    <property type="entry name" value="FAD/NAD(P)-binding domain"/>
    <property type="match status" value="1"/>
</dbReference>
<keyword evidence="1" id="KW-0560">Oxidoreductase</keyword>
<name>A0A8J5HET2_ZINOF</name>
<dbReference type="PANTHER" id="PTHR45934">
    <property type="entry name" value="FAD/NAD(P)-BINDING OXIDOREDUCTASE FAMILY PROTEIN"/>
    <property type="match status" value="1"/>
</dbReference>
<keyword evidence="6" id="KW-1185">Reference proteome</keyword>
<feature type="domain" description="FAD-binding" evidence="4">
    <location>
        <begin position="104"/>
        <end position="422"/>
    </location>
</feature>
<evidence type="ECO:0000313" key="5">
    <source>
        <dbReference type="EMBL" id="KAG6525400.1"/>
    </source>
</evidence>
<dbReference type="EMBL" id="JACMSC010000004">
    <property type="protein sequence ID" value="KAG6525400.1"/>
    <property type="molecule type" value="Genomic_DNA"/>
</dbReference>
<comment type="similarity">
    <text evidence="3">Belongs to the 3-hydroxybenzoate 6-hydroxylase family.</text>
</comment>
<evidence type="ECO:0000256" key="3">
    <source>
        <dbReference type="ARBA" id="ARBA00024018"/>
    </source>
</evidence>
<dbReference type="AlphaFoldDB" id="A0A8J5HET2"/>
<dbReference type="GO" id="GO:0004497">
    <property type="term" value="F:monooxygenase activity"/>
    <property type="evidence" value="ECO:0007669"/>
    <property type="project" value="UniProtKB-KW"/>
</dbReference>
<dbReference type="InterPro" id="IPR002938">
    <property type="entry name" value="FAD-bd"/>
</dbReference>
<dbReference type="Gene3D" id="3.50.50.60">
    <property type="entry name" value="FAD/NAD(P)-binding domain"/>
    <property type="match status" value="1"/>
</dbReference>
<reference evidence="5 6" key="1">
    <citation type="submission" date="2020-08" db="EMBL/GenBank/DDBJ databases">
        <title>Plant Genome Project.</title>
        <authorList>
            <person name="Zhang R.-G."/>
        </authorList>
    </citation>
    <scope>NUCLEOTIDE SEQUENCE [LARGE SCALE GENOMIC DNA]</scope>
    <source>
        <tissue evidence="5">Rhizome</tissue>
    </source>
</reference>
<evidence type="ECO:0000256" key="2">
    <source>
        <dbReference type="ARBA" id="ARBA00023033"/>
    </source>
</evidence>
<proteinExistence type="inferred from homology"/>
<dbReference type="Proteomes" id="UP000734854">
    <property type="component" value="Unassembled WGS sequence"/>
</dbReference>
<sequence length="497" mass="54614">MPPKYMSGYQKKKRKLRIESLIQSQAGDINKYFTPNLVESKNVAENLLNNEEDMGLNDDDKVLEPVNMDEMVNNNNEEILESLIVDESDFFEKDDEQTMDDTEEIVIIGAGLAGLAAAVGLHRKGLRSLVLESSDTLRAAGFVLNVWTNAWRALDSLGVGDSLRRRHLRLQTAVVSSASSASLVTKLPAKEHELRCVRRNLLVEALAGELPHGTIRYSSKVVSIEDSGELKLLHLANGSTLKAKVVIGCDGINSIVSKWLGLKPPTFSGRHSARGFTVLPDGHGMKPEFTQYNGEGFRAGVVPYDEKSVYWFFTWASNGEKETIHDAMMVKEFVLGKVKTSEIPEQVVEIIEKSELSSVASAPLRYRSPLNLLSGNICKGNTCVAGDAFHPMTPDLGQGGCSALEDGVVLARCLAEALCGGGVGNGEEEQNRRVEVALKEYEKARKWRAFTLVVGSFALGFVQESGNWFLRLVRERILAGFMAESRFIAANFDCGKL</sequence>
<dbReference type="PANTHER" id="PTHR45934:SF28">
    <property type="entry name" value="OS03G0153100 PROTEIN"/>
    <property type="match status" value="1"/>
</dbReference>